<dbReference type="PANTHER" id="PTHR11608">
    <property type="entry name" value="BIFUNCTIONAL PROTEIN PYRR"/>
    <property type="match status" value="1"/>
</dbReference>
<dbReference type="HAMAP" id="MF_01219">
    <property type="entry name" value="PyrR"/>
    <property type="match status" value="1"/>
</dbReference>
<dbReference type="InterPro" id="IPR050137">
    <property type="entry name" value="PyrR_bifunctional"/>
</dbReference>
<evidence type="ECO:0000256" key="1">
    <source>
        <dbReference type="ARBA" id="ARBA00005565"/>
    </source>
</evidence>
<feature type="short sequence motif" description="PRPP-binding" evidence="5">
    <location>
        <begin position="97"/>
        <end position="109"/>
    </location>
</feature>
<dbReference type="EMBL" id="DVHA01000207">
    <property type="protein sequence ID" value="HIR61208.1"/>
    <property type="molecule type" value="Genomic_DNA"/>
</dbReference>
<accession>A0A9D1J564</accession>
<dbReference type="GO" id="GO:0003723">
    <property type="term" value="F:RNA binding"/>
    <property type="evidence" value="ECO:0007669"/>
    <property type="project" value="UniProtKB-UniRule"/>
</dbReference>
<keyword evidence="5" id="KW-0694">RNA-binding</keyword>
<dbReference type="Pfam" id="PF00156">
    <property type="entry name" value="Pribosyltran"/>
    <property type="match status" value="1"/>
</dbReference>
<dbReference type="InterPro" id="IPR029057">
    <property type="entry name" value="PRTase-like"/>
</dbReference>
<evidence type="ECO:0000259" key="6">
    <source>
        <dbReference type="Pfam" id="PF00156"/>
    </source>
</evidence>
<comment type="function">
    <text evidence="5">Also displays a weak uracil phosphoribosyltransferase activity which is not physiologically significant.</text>
</comment>
<evidence type="ECO:0000256" key="4">
    <source>
        <dbReference type="ARBA" id="ARBA00023163"/>
    </source>
</evidence>
<comment type="catalytic activity">
    <reaction evidence="5">
        <text>UMP + diphosphate = 5-phospho-alpha-D-ribose 1-diphosphate + uracil</text>
        <dbReference type="Rhea" id="RHEA:13017"/>
        <dbReference type="ChEBI" id="CHEBI:17568"/>
        <dbReference type="ChEBI" id="CHEBI:33019"/>
        <dbReference type="ChEBI" id="CHEBI:57865"/>
        <dbReference type="ChEBI" id="CHEBI:58017"/>
        <dbReference type="EC" id="2.4.2.9"/>
    </reaction>
</comment>
<dbReference type="InterPro" id="IPR023050">
    <property type="entry name" value="PyrR"/>
</dbReference>
<keyword evidence="3 5" id="KW-0805">Transcription regulation</keyword>
<dbReference type="PANTHER" id="PTHR11608:SF0">
    <property type="entry name" value="BIFUNCTIONAL PROTEIN PYRR"/>
    <property type="match status" value="1"/>
</dbReference>
<keyword evidence="2 5" id="KW-0806">Transcription termination</keyword>
<dbReference type="InterPro" id="IPR000836">
    <property type="entry name" value="PRTase_dom"/>
</dbReference>
<organism evidence="7 8">
    <name type="scientific">Candidatus Faecivivens stercoravium</name>
    <dbReference type="NCBI Taxonomy" id="2840803"/>
    <lineage>
        <taxon>Bacteria</taxon>
        <taxon>Bacillati</taxon>
        <taxon>Bacillota</taxon>
        <taxon>Clostridia</taxon>
        <taxon>Eubacteriales</taxon>
        <taxon>Oscillospiraceae</taxon>
        <taxon>Oscillospiraceae incertae sedis</taxon>
        <taxon>Candidatus Faecivivens</taxon>
    </lineage>
</organism>
<keyword evidence="5 7" id="KW-0328">Glycosyltransferase</keyword>
<gene>
    <name evidence="5 7" type="primary">pyrR</name>
    <name evidence="7" type="ORF">IAB37_06520</name>
</gene>
<reference evidence="7" key="1">
    <citation type="submission" date="2020-10" db="EMBL/GenBank/DDBJ databases">
        <authorList>
            <person name="Gilroy R."/>
        </authorList>
    </citation>
    <scope>NUCLEOTIDE SEQUENCE</scope>
    <source>
        <strain evidence="7">CHK189-12415</strain>
    </source>
</reference>
<sequence length="174" mass="19217">MEGKALIMDEKAMSRAINRISYEIIERGKGAEDLCIIGIVSRGVELAQRIADKIKSVEQREIPVGTLDITPYRDDVPRDGPPPGQPGIGFPLDGKRVVLVDDVICTGRSVRAAMDGILSIGRPRCIMLAVLIDRGHRELPVRADFIGKNVPTSREEEVCVFVKERDGRDCVIIR</sequence>
<dbReference type="SUPFAM" id="SSF53271">
    <property type="entry name" value="PRTase-like"/>
    <property type="match status" value="1"/>
</dbReference>
<dbReference type="EC" id="2.4.2.9" evidence="5"/>
<dbReference type="Proteomes" id="UP000824241">
    <property type="component" value="Unassembled WGS sequence"/>
</dbReference>
<comment type="function">
    <text evidence="5">Regulates transcriptional attenuation of the pyrimidine nucleotide (pyr) operon by binding in a uridine-dependent manner to specific sites on pyr mRNA. This disrupts an antiterminator hairpin in the RNA and favors formation of a downstream transcription terminator, leading to a reduced expression of downstream genes.</text>
</comment>
<dbReference type="NCBIfam" id="NF003548">
    <property type="entry name" value="PRK05205.1-4"/>
    <property type="match status" value="1"/>
</dbReference>
<comment type="subunit">
    <text evidence="5">Homodimer and homohexamer; in equilibrium.</text>
</comment>
<evidence type="ECO:0000256" key="2">
    <source>
        <dbReference type="ARBA" id="ARBA00022472"/>
    </source>
</evidence>
<comment type="caution">
    <text evidence="7">The sequence shown here is derived from an EMBL/GenBank/DDBJ whole genome shotgun (WGS) entry which is preliminary data.</text>
</comment>
<dbReference type="FunFam" id="3.40.50.2020:FF:000020">
    <property type="entry name" value="Bifunctional protein PyrR"/>
    <property type="match status" value="1"/>
</dbReference>
<dbReference type="CDD" id="cd06223">
    <property type="entry name" value="PRTases_typeI"/>
    <property type="match status" value="1"/>
</dbReference>
<keyword evidence="4 5" id="KW-0804">Transcription</keyword>
<evidence type="ECO:0000256" key="3">
    <source>
        <dbReference type="ARBA" id="ARBA00023015"/>
    </source>
</evidence>
<dbReference type="NCBIfam" id="NF003549">
    <property type="entry name" value="PRK05205.1-5"/>
    <property type="match status" value="1"/>
</dbReference>
<keyword evidence="5 7" id="KW-0808">Transferase</keyword>
<dbReference type="GO" id="GO:0006353">
    <property type="term" value="P:DNA-templated transcription termination"/>
    <property type="evidence" value="ECO:0007669"/>
    <property type="project" value="UniProtKB-UniRule"/>
</dbReference>
<dbReference type="Gene3D" id="3.40.50.2020">
    <property type="match status" value="1"/>
</dbReference>
<dbReference type="GO" id="GO:0004845">
    <property type="term" value="F:uracil phosphoribosyltransferase activity"/>
    <property type="evidence" value="ECO:0007669"/>
    <property type="project" value="UniProtKB-UniRule"/>
</dbReference>
<reference evidence="7" key="2">
    <citation type="journal article" date="2021" name="PeerJ">
        <title>Extensive microbial diversity within the chicken gut microbiome revealed by metagenomics and culture.</title>
        <authorList>
            <person name="Gilroy R."/>
            <person name="Ravi A."/>
            <person name="Getino M."/>
            <person name="Pursley I."/>
            <person name="Horton D.L."/>
            <person name="Alikhan N.F."/>
            <person name="Baker D."/>
            <person name="Gharbi K."/>
            <person name="Hall N."/>
            <person name="Watson M."/>
            <person name="Adriaenssens E.M."/>
            <person name="Foster-Nyarko E."/>
            <person name="Jarju S."/>
            <person name="Secka A."/>
            <person name="Antonio M."/>
            <person name="Oren A."/>
            <person name="Chaudhuri R.R."/>
            <person name="La Ragione R."/>
            <person name="Hildebrand F."/>
            <person name="Pallen M.J."/>
        </authorList>
    </citation>
    <scope>NUCLEOTIDE SEQUENCE</scope>
    <source>
        <strain evidence="7">CHK189-12415</strain>
    </source>
</reference>
<feature type="domain" description="Phosphoribosyltransferase" evidence="6">
    <location>
        <begin position="9"/>
        <end position="149"/>
    </location>
</feature>
<proteinExistence type="inferred from homology"/>
<protein>
    <recommendedName>
        <fullName evidence="5">Bifunctional protein PyrR</fullName>
    </recommendedName>
    <domain>
        <recommendedName>
            <fullName evidence="5">Pyrimidine operon regulatory protein</fullName>
        </recommendedName>
    </domain>
    <domain>
        <recommendedName>
            <fullName evidence="5">Uracil phosphoribosyltransferase</fullName>
            <shortName evidence="5">UPRTase</shortName>
            <ecNumber evidence="5">2.4.2.9</ecNumber>
        </recommendedName>
    </domain>
</protein>
<evidence type="ECO:0000313" key="7">
    <source>
        <dbReference type="EMBL" id="HIR61208.1"/>
    </source>
</evidence>
<comment type="similarity">
    <text evidence="1 5">Belongs to the purine/pyrimidine phosphoribosyltransferase family. PyrR subfamily.</text>
</comment>
<evidence type="ECO:0000256" key="5">
    <source>
        <dbReference type="HAMAP-Rule" id="MF_01219"/>
    </source>
</evidence>
<dbReference type="AlphaFoldDB" id="A0A9D1J564"/>
<evidence type="ECO:0000313" key="8">
    <source>
        <dbReference type="Proteomes" id="UP000824241"/>
    </source>
</evidence>
<name>A0A9D1J564_9FIRM</name>